<dbReference type="Proteomes" id="UP001317001">
    <property type="component" value="Chromosome"/>
</dbReference>
<evidence type="ECO:0000256" key="1">
    <source>
        <dbReference type="ARBA" id="ARBA00023121"/>
    </source>
</evidence>
<dbReference type="SUPFAM" id="SSF47027">
    <property type="entry name" value="Acyl-CoA binding protein"/>
    <property type="match status" value="1"/>
</dbReference>
<evidence type="ECO:0000313" key="4">
    <source>
        <dbReference type="Proteomes" id="UP001317001"/>
    </source>
</evidence>
<protein>
    <submittedName>
        <fullName evidence="3">Acyl-CoA-binding protein</fullName>
    </submittedName>
</protein>
<dbReference type="InterPro" id="IPR035984">
    <property type="entry name" value="Acyl-CoA-binding_sf"/>
</dbReference>
<name>A0ABY5NPS9_9FLAO</name>
<feature type="domain" description="ACB" evidence="2">
    <location>
        <begin position="5"/>
        <end position="86"/>
    </location>
</feature>
<dbReference type="InterPro" id="IPR014352">
    <property type="entry name" value="FERM/acyl-CoA-bd_prot_sf"/>
</dbReference>
<dbReference type="PANTHER" id="PTHR23310:SF62">
    <property type="entry name" value="ACYL-COA BINDING PROTEIN 1, ISOFORM A"/>
    <property type="match status" value="1"/>
</dbReference>
<sequence length="86" mass="10108">MTTDLNTLFAEAYEKASNTNKHLAPDVRLRLYAYYKQATLDYSHNFLHQDMDLIRGFKFNAWKQVAHLTQEDAKILYIELVNSLNL</sequence>
<gene>
    <name evidence="3" type="ORF">NPX36_09015</name>
</gene>
<organism evidence="3 4">
    <name type="scientific">Paenimyroides aestuarii</name>
    <dbReference type="NCBI Taxonomy" id="2968490"/>
    <lineage>
        <taxon>Bacteria</taxon>
        <taxon>Pseudomonadati</taxon>
        <taxon>Bacteroidota</taxon>
        <taxon>Flavobacteriia</taxon>
        <taxon>Flavobacteriales</taxon>
        <taxon>Flavobacteriaceae</taxon>
        <taxon>Paenimyroides</taxon>
    </lineage>
</organism>
<dbReference type="Gene3D" id="1.20.80.10">
    <property type="match status" value="1"/>
</dbReference>
<dbReference type="PROSITE" id="PS51228">
    <property type="entry name" value="ACB_2"/>
    <property type="match status" value="1"/>
</dbReference>
<dbReference type="InterPro" id="IPR000582">
    <property type="entry name" value="Acyl-CoA-binding_protein"/>
</dbReference>
<proteinExistence type="predicted"/>
<dbReference type="PANTHER" id="PTHR23310">
    <property type="entry name" value="ACYL-COA-BINDING PROTEIN, ACBP"/>
    <property type="match status" value="1"/>
</dbReference>
<evidence type="ECO:0000313" key="3">
    <source>
        <dbReference type="EMBL" id="UUV20503.1"/>
    </source>
</evidence>
<evidence type="ECO:0000259" key="2">
    <source>
        <dbReference type="PROSITE" id="PS51228"/>
    </source>
</evidence>
<dbReference type="RefSeq" id="WP_257498404.1">
    <property type="nucleotide sequence ID" value="NZ_CP102382.1"/>
</dbReference>
<keyword evidence="4" id="KW-1185">Reference proteome</keyword>
<dbReference type="EMBL" id="CP102382">
    <property type="protein sequence ID" value="UUV20503.1"/>
    <property type="molecule type" value="Genomic_DNA"/>
</dbReference>
<reference evidence="3 4" key="1">
    <citation type="submission" date="2022-08" db="EMBL/GenBank/DDBJ databases">
        <title>Myroides zhujiangensis sp. nov., a novel bacterium isolated from sediment in the Pearl River Estuary.</title>
        <authorList>
            <person name="Cui L."/>
        </authorList>
    </citation>
    <scope>NUCLEOTIDE SEQUENCE [LARGE SCALE GENOMIC DNA]</scope>
    <source>
        <strain evidence="3 4">SCSIO 72103</strain>
    </source>
</reference>
<keyword evidence="1" id="KW-0446">Lipid-binding</keyword>
<dbReference type="Pfam" id="PF00887">
    <property type="entry name" value="ACBP"/>
    <property type="match status" value="1"/>
</dbReference>
<accession>A0ABY5NPS9</accession>